<gene>
    <name evidence="2" type="ORF">M9458_027403</name>
</gene>
<evidence type="ECO:0000256" key="1">
    <source>
        <dbReference type="SAM" id="MobiDB-lite"/>
    </source>
</evidence>
<keyword evidence="3" id="KW-1185">Reference proteome</keyword>
<sequence length="954" mass="104915">MTSLPVRPQYKRTPVEQDGLFFVFIDSLSGVCSKTVRDPFFFGEIMASTSKAFRKCVDPCPRYLTPDDTHDLCVFCLGEEHARDVLEGAVCVHCKLFPMRKLCSRLSLFSREEGQPSVPRGSGPSAAEARRKMSSWGSQVDLADKLKKGLSLSRASVAGEDELLADDDVVSLTSSDPAASALLGEEAEDEPFLISCPAYEELLEVMDRATVRLDLPWKRAREVAPRGRLDERYLSNHNLPAQVSLPFLPDLHTEIEKVWRRPFSSRIHNFPHSNYANIEGMREHGYQRMPPVEETLASYLSVGKASSLKTPSLPSIPLQVTSRLNGRAYAAAGQAVGALHTLAVLQAYQADLLKDLDKGQGLSPDEVAELRRTTDLALRATKQAATAMGRSMGAMVVTERHLWVNLADLGKKERGFLLDAPVSPSELFGTSVETVVEKFREARARSAAFKTFIPRRGNAVSVTRPMTSLPARLVAAGASLPVRPQYKRTPVEQDGLFFVFIDSLKCVDPCPRYLTPDDTHDLCVFCLGEEHARDVLEGAVCVHCELFPMRKLRSRLSLFSREEGQPPVPRGSGPSAAEARRKMSSWGSQVDLADELKKGLSLSRASVAGEDELLADDDVVSLTSSDPAASALLGPSQEEQEMLEDEEAEAEPFLISCPAYEELLEVMDRATVRLDLPWKRAREVAPRGRLDERYLSDHNLPAQVSLPFLPDLHTEIEKVWKRPFSSRIHNFPHSNYANIEGMREHGYQRMPPVEETLASYLSVGKASSLKTPSLPSIPLQVTSRLNGRAYAAAGQAVGALHTMAVLQAYQADLLKDLDKGQGLSPDEVAELRRTTDLALRATKQAATAMGRSMGAMVVTERHLWVNLADLGKKERGFLLDAPVSPSELFGTSVETVVEKFREARARSAAFKTFIPRRSRSEPEQYGGPGPQAQKTSVATRAPPPPAGGSGRKRG</sequence>
<dbReference type="Proteomes" id="UP001529510">
    <property type="component" value="Unassembled WGS sequence"/>
</dbReference>
<feature type="region of interest" description="Disordered" evidence="1">
    <location>
        <begin position="912"/>
        <end position="954"/>
    </location>
</feature>
<dbReference type="AlphaFoldDB" id="A0ABD0PX87"/>
<reference evidence="2 3" key="1">
    <citation type="submission" date="2024-05" db="EMBL/GenBank/DDBJ databases">
        <title>Genome sequencing and assembly of Indian major carp, Cirrhinus mrigala (Hamilton, 1822).</title>
        <authorList>
            <person name="Mohindra V."/>
            <person name="Chowdhury L.M."/>
            <person name="Lal K."/>
            <person name="Jena J.K."/>
        </authorList>
    </citation>
    <scope>NUCLEOTIDE SEQUENCE [LARGE SCALE GENOMIC DNA]</scope>
    <source>
        <strain evidence="2">CM1030</strain>
        <tissue evidence="2">Blood</tissue>
    </source>
</reference>
<accession>A0ABD0PX87</accession>
<organism evidence="2 3">
    <name type="scientific">Cirrhinus mrigala</name>
    <name type="common">Mrigala</name>
    <dbReference type="NCBI Taxonomy" id="683832"/>
    <lineage>
        <taxon>Eukaryota</taxon>
        <taxon>Metazoa</taxon>
        <taxon>Chordata</taxon>
        <taxon>Craniata</taxon>
        <taxon>Vertebrata</taxon>
        <taxon>Euteleostomi</taxon>
        <taxon>Actinopterygii</taxon>
        <taxon>Neopterygii</taxon>
        <taxon>Teleostei</taxon>
        <taxon>Ostariophysi</taxon>
        <taxon>Cypriniformes</taxon>
        <taxon>Cyprinidae</taxon>
        <taxon>Labeoninae</taxon>
        <taxon>Labeonini</taxon>
        <taxon>Cirrhinus</taxon>
    </lineage>
</organism>
<comment type="caution">
    <text evidence="2">The sequence shown here is derived from an EMBL/GenBank/DDBJ whole genome shotgun (WGS) entry which is preliminary data.</text>
</comment>
<evidence type="ECO:0000313" key="2">
    <source>
        <dbReference type="EMBL" id="KAL0178509.1"/>
    </source>
</evidence>
<protein>
    <submittedName>
        <fullName evidence="2">Uncharacterized protein</fullName>
    </submittedName>
</protein>
<feature type="non-terminal residue" evidence="2">
    <location>
        <position position="954"/>
    </location>
</feature>
<proteinExistence type="predicted"/>
<name>A0ABD0PX87_CIRMR</name>
<feature type="region of interest" description="Disordered" evidence="1">
    <location>
        <begin position="561"/>
        <end position="586"/>
    </location>
</feature>
<dbReference type="EMBL" id="JAMKFB020000013">
    <property type="protein sequence ID" value="KAL0178509.1"/>
    <property type="molecule type" value="Genomic_DNA"/>
</dbReference>
<evidence type="ECO:0000313" key="3">
    <source>
        <dbReference type="Proteomes" id="UP001529510"/>
    </source>
</evidence>